<dbReference type="EMBL" id="FN648387">
    <property type="protein sequence ID" value="CBJ26116.1"/>
    <property type="molecule type" value="Genomic_DNA"/>
</dbReference>
<proteinExistence type="predicted"/>
<dbReference type="InterPro" id="IPR008854">
    <property type="entry name" value="TPMT"/>
</dbReference>
<dbReference type="GO" id="GO:0032259">
    <property type="term" value="P:methylation"/>
    <property type="evidence" value="ECO:0007669"/>
    <property type="project" value="UniProtKB-KW"/>
</dbReference>
<dbReference type="SUPFAM" id="SSF53335">
    <property type="entry name" value="S-adenosyl-L-methionine-dependent methyltransferases"/>
    <property type="match status" value="1"/>
</dbReference>
<protein>
    <recommendedName>
        <fullName evidence="6">Thiopurine S-methyltransferase</fullName>
    </recommendedName>
</protein>
<reference evidence="4 5" key="1">
    <citation type="journal article" date="2010" name="Nature">
        <title>The Ectocarpus genome and the independent evolution of multicellularity in brown algae.</title>
        <authorList>
            <person name="Cock J.M."/>
            <person name="Sterck L."/>
            <person name="Rouze P."/>
            <person name="Scornet D."/>
            <person name="Allen A.E."/>
            <person name="Amoutzias G."/>
            <person name="Anthouard V."/>
            <person name="Artiguenave F."/>
            <person name="Aury J.M."/>
            <person name="Badger J.H."/>
            <person name="Beszteri B."/>
            <person name="Billiau K."/>
            <person name="Bonnet E."/>
            <person name="Bothwell J.H."/>
            <person name="Bowler C."/>
            <person name="Boyen C."/>
            <person name="Brownlee C."/>
            <person name="Carrano C.J."/>
            <person name="Charrier B."/>
            <person name="Cho G.Y."/>
            <person name="Coelho S.M."/>
            <person name="Collen J."/>
            <person name="Corre E."/>
            <person name="Da Silva C."/>
            <person name="Delage L."/>
            <person name="Delaroque N."/>
            <person name="Dittami S.M."/>
            <person name="Doulbeau S."/>
            <person name="Elias M."/>
            <person name="Farnham G."/>
            <person name="Gachon C.M."/>
            <person name="Gschloessl B."/>
            <person name="Heesch S."/>
            <person name="Jabbari K."/>
            <person name="Jubin C."/>
            <person name="Kawai H."/>
            <person name="Kimura K."/>
            <person name="Kloareg B."/>
            <person name="Kupper F.C."/>
            <person name="Lang D."/>
            <person name="Le Bail A."/>
            <person name="Leblanc C."/>
            <person name="Lerouge P."/>
            <person name="Lohr M."/>
            <person name="Lopez P.J."/>
            <person name="Martens C."/>
            <person name="Maumus F."/>
            <person name="Michel G."/>
            <person name="Miranda-Saavedra D."/>
            <person name="Morales J."/>
            <person name="Moreau H."/>
            <person name="Motomura T."/>
            <person name="Nagasato C."/>
            <person name="Napoli C.A."/>
            <person name="Nelson D.R."/>
            <person name="Nyvall-Collen P."/>
            <person name="Peters A.F."/>
            <person name="Pommier C."/>
            <person name="Potin P."/>
            <person name="Poulain J."/>
            <person name="Quesneville H."/>
            <person name="Read B."/>
            <person name="Rensing S.A."/>
            <person name="Ritter A."/>
            <person name="Rousvoal S."/>
            <person name="Samanta M."/>
            <person name="Samson G."/>
            <person name="Schroeder D.C."/>
            <person name="Segurens B."/>
            <person name="Strittmatter M."/>
            <person name="Tonon T."/>
            <person name="Tregear J.W."/>
            <person name="Valentin K."/>
            <person name="von Dassow P."/>
            <person name="Yamagishi T."/>
            <person name="Van de Peer Y."/>
            <person name="Wincker P."/>
        </authorList>
    </citation>
    <scope>NUCLEOTIDE SEQUENCE [LARGE SCALE GENOMIC DNA]</scope>
    <source>
        <strain evidence="5">Ec32 / CCAP1310/4</strain>
    </source>
</reference>
<dbReference type="Proteomes" id="UP000002630">
    <property type="component" value="Linkage Group LG14"/>
</dbReference>
<evidence type="ECO:0000313" key="4">
    <source>
        <dbReference type="EMBL" id="CBJ26116.1"/>
    </source>
</evidence>
<keyword evidence="1" id="KW-0489">Methyltransferase</keyword>
<dbReference type="PANTHER" id="PTHR10259:SF11">
    <property type="entry name" value="THIOPURINE S-METHYLTRANSFERASE"/>
    <property type="match status" value="1"/>
</dbReference>
<keyword evidence="3" id="KW-0949">S-adenosyl-L-methionine</keyword>
<evidence type="ECO:0000313" key="5">
    <source>
        <dbReference type="Proteomes" id="UP000002630"/>
    </source>
</evidence>
<organism evidence="4 5">
    <name type="scientific">Ectocarpus siliculosus</name>
    <name type="common">Brown alga</name>
    <name type="synonym">Conferva siliculosa</name>
    <dbReference type="NCBI Taxonomy" id="2880"/>
    <lineage>
        <taxon>Eukaryota</taxon>
        <taxon>Sar</taxon>
        <taxon>Stramenopiles</taxon>
        <taxon>Ochrophyta</taxon>
        <taxon>PX clade</taxon>
        <taxon>Phaeophyceae</taxon>
        <taxon>Ectocarpales</taxon>
        <taxon>Ectocarpaceae</taxon>
        <taxon>Ectocarpus</taxon>
    </lineage>
</organism>
<keyword evidence="5" id="KW-1185">Reference proteome</keyword>
<evidence type="ECO:0000256" key="3">
    <source>
        <dbReference type="ARBA" id="ARBA00022691"/>
    </source>
</evidence>
<dbReference type="Pfam" id="PF05724">
    <property type="entry name" value="TPMT"/>
    <property type="match status" value="2"/>
</dbReference>
<keyword evidence="2" id="KW-0808">Transferase</keyword>
<accession>D7FR49</accession>
<dbReference type="Gene3D" id="3.40.50.150">
    <property type="entry name" value="Vaccinia Virus protein VP39"/>
    <property type="match status" value="1"/>
</dbReference>
<sequence length="246" mass="27541">MRPTDGQKPGAAARVLVPLCGKTVDMPYLAQKGHEVVGVDGVEAAVWQLQRDSWLKFETFQAEPSAESSGRRPGFIPAPTFEKRRSGYVFKTDTLGTGYYLDKKAVKWFRDTRKRISVVVSDFLFLAPGDIGMFDRVWDRGALVALRPEDREEYVSTCDSVLEPGGKILLATLVYDQNAKKGPPYSIPLAEVQRLYGGKLGYAIETLSSVDAREEYQTKRFKNLAQLTQKTKNEKRGINQHSEEGC</sequence>
<dbReference type="GO" id="GO:0008119">
    <property type="term" value="F:thiopurine S-methyltransferase activity"/>
    <property type="evidence" value="ECO:0007669"/>
    <property type="project" value="TreeGrafter"/>
</dbReference>
<name>D7FR49_ECTSI</name>
<dbReference type="InterPro" id="IPR029063">
    <property type="entry name" value="SAM-dependent_MTases_sf"/>
</dbReference>
<evidence type="ECO:0000256" key="2">
    <source>
        <dbReference type="ARBA" id="ARBA00022679"/>
    </source>
</evidence>
<dbReference type="PROSITE" id="PS51585">
    <property type="entry name" value="SAM_MT_TPMT"/>
    <property type="match status" value="1"/>
</dbReference>
<dbReference type="PANTHER" id="PTHR10259">
    <property type="entry name" value="THIOPURINE S-METHYLTRANSFERASE"/>
    <property type="match status" value="1"/>
</dbReference>
<dbReference type="OrthoDB" id="276151at2759"/>
<dbReference type="AlphaFoldDB" id="D7FR49"/>
<evidence type="ECO:0008006" key="6">
    <source>
        <dbReference type="Google" id="ProtNLM"/>
    </source>
</evidence>
<evidence type="ECO:0000256" key="1">
    <source>
        <dbReference type="ARBA" id="ARBA00022603"/>
    </source>
</evidence>
<gene>
    <name evidence="4" type="ORF">Esi_0021_0061</name>
</gene>